<evidence type="ECO:0008006" key="6">
    <source>
        <dbReference type="Google" id="ProtNLM"/>
    </source>
</evidence>
<dbReference type="Gene3D" id="3.30.300.30">
    <property type="match status" value="1"/>
</dbReference>
<feature type="compositionally biased region" description="Low complexity" evidence="1">
    <location>
        <begin position="363"/>
        <end position="375"/>
    </location>
</feature>
<feature type="compositionally biased region" description="Low complexity" evidence="1">
    <location>
        <begin position="255"/>
        <end position="265"/>
    </location>
</feature>
<evidence type="ECO:0000259" key="3">
    <source>
        <dbReference type="Pfam" id="PF13193"/>
    </source>
</evidence>
<evidence type="ECO:0000259" key="2">
    <source>
        <dbReference type="Pfam" id="PF00501"/>
    </source>
</evidence>
<dbReference type="KEGG" id="abs:AZOBR_p280079"/>
<dbReference type="InterPro" id="IPR000873">
    <property type="entry name" value="AMP-dep_synth/lig_dom"/>
</dbReference>
<dbReference type="Pfam" id="PF13193">
    <property type="entry name" value="AMP-binding_C"/>
    <property type="match status" value="1"/>
</dbReference>
<feature type="domain" description="AMP-dependent synthetase/ligase" evidence="2">
    <location>
        <begin position="17"/>
        <end position="84"/>
    </location>
</feature>
<keyword evidence="5" id="KW-1185">Reference proteome</keyword>
<feature type="region of interest" description="Disordered" evidence="1">
    <location>
        <begin position="321"/>
        <end position="375"/>
    </location>
</feature>
<dbReference type="SUPFAM" id="SSF56801">
    <property type="entry name" value="Acetyl-CoA synthetase-like"/>
    <property type="match status" value="1"/>
</dbReference>
<keyword evidence="4" id="KW-0614">Plasmid</keyword>
<dbReference type="PANTHER" id="PTHR45527:SF1">
    <property type="entry name" value="FATTY ACID SYNTHASE"/>
    <property type="match status" value="1"/>
</dbReference>
<dbReference type="EMBL" id="HE577329">
    <property type="protein sequence ID" value="CCD02193.1"/>
    <property type="molecule type" value="Genomic_DNA"/>
</dbReference>
<dbReference type="GO" id="GO:0044550">
    <property type="term" value="P:secondary metabolite biosynthetic process"/>
    <property type="evidence" value="ECO:0007669"/>
    <property type="project" value="TreeGrafter"/>
</dbReference>
<dbReference type="InterPro" id="IPR045851">
    <property type="entry name" value="AMP-bd_C_sf"/>
</dbReference>
<accession>A0A9P1NQN6</accession>
<evidence type="ECO:0000313" key="4">
    <source>
        <dbReference type="EMBL" id="CCD02193.1"/>
    </source>
</evidence>
<sequence length="375" mass="38775">MSRPTPADALHYAARLRYINGYGPTENTAAASIGILRPDSPWMSAGRPLPNTAIHILDEDGEPVPPGAIGHVWLSGLGLAIGYLNRPDLTAAAFVETAKGRRYRTGDLGRWLPNGELLVLGRSDSQVKLRGQRVELGEIEHRLESYPGVQQAVALVDAPPGGTQTLWAFVSLAPDAAEPTQATWAAHAAAALPAYMVPAAVIRVPAIPVTVAGKVDRKALLQAAGRPRALRRHSLRRLHPAAQRGGAAGGGAVGGAASAARSGARGPASSSWAATACGRSPWSTACAANSLAGSTTSTKRRCSLISRCACGPSRTICTASSPPSAPIGGIIRRPCQPSTPPATGRWPSSSKPTRHGTPPTPPSTGRSGATMARRC</sequence>
<dbReference type="Gene3D" id="3.40.50.12780">
    <property type="entry name" value="N-terminal domain of ligase-like"/>
    <property type="match status" value="1"/>
</dbReference>
<dbReference type="GO" id="GO:0043041">
    <property type="term" value="P:amino acid activation for nonribosomal peptide biosynthetic process"/>
    <property type="evidence" value="ECO:0007669"/>
    <property type="project" value="TreeGrafter"/>
</dbReference>
<feature type="region of interest" description="Disordered" evidence="1">
    <location>
        <begin position="241"/>
        <end position="265"/>
    </location>
</feature>
<dbReference type="GO" id="GO:0031177">
    <property type="term" value="F:phosphopantetheine binding"/>
    <property type="evidence" value="ECO:0007669"/>
    <property type="project" value="TreeGrafter"/>
</dbReference>
<dbReference type="Proteomes" id="UP000007319">
    <property type="component" value="Plasmid AZOBR_p2"/>
</dbReference>
<feature type="domain" description="AMP-binding enzyme C-terminal" evidence="3">
    <location>
        <begin position="138"/>
        <end position="214"/>
    </location>
</feature>
<organism evidence="4 5">
    <name type="scientific">Azospirillum baldaniorum</name>
    <dbReference type="NCBI Taxonomy" id="1064539"/>
    <lineage>
        <taxon>Bacteria</taxon>
        <taxon>Pseudomonadati</taxon>
        <taxon>Pseudomonadota</taxon>
        <taxon>Alphaproteobacteria</taxon>
        <taxon>Rhodospirillales</taxon>
        <taxon>Azospirillaceae</taxon>
        <taxon>Azospirillum</taxon>
    </lineage>
</organism>
<dbReference type="PANTHER" id="PTHR45527">
    <property type="entry name" value="NONRIBOSOMAL PEPTIDE SYNTHETASE"/>
    <property type="match status" value="1"/>
</dbReference>
<name>A0A9P1NQN6_9PROT</name>
<dbReference type="Pfam" id="PF00501">
    <property type="entry name" value="AMP-binding"/>
    <property type="match status" value="1"/>
</dbReference>
<dbReference type="AlphaFoldDB" id="A0A9P1NQN6"/>
<dbReference type="InterPro" id="IPR025110">
    <property type="entry name" value="AMP-bd_C"/>
</dbReference>
<evidence type="ECO:0000256" key="1">
    <source>
        <dbReference type="SAM" id="MobiDB-lite"/>
    </source>
</evidence>
<gene>
    <name evidence="4" type="ORF">AZOBR_p280079</name>
</gene>
<reference evidence="4 5" key="1">
    <citation type="journal article" date="2011" name="PLoS Genet.">
        <title>Azospirillum genomes reveal transition of bacteria from aquatic to terrestrial environments.</title>
        <authorList>
            <person name="Wisniewski-Dye F."/>
            <person name="Borziak K."/>
            <person name="Khalsa-Moyers G."/>
            <person name="Alexandre G."/>
            <person name="Sukharnikov L.O."/>
            <person name="Wuichet K."/>
            <person name="Hurst G.B."/>
            <person name="McDonald W.H."/>
            <person name="Robertson J.S."/>
            <person name="Barbe V."/>
            <person name="Calteau A."/>
            <person name="Rouy Z."/>
            <person name="Mangenot S."/>
            <person name="Prigent-Combaret C."/>
            <person name="Normand P."/>
            <person name="Boyer M."/>
            <person name="Siguier P."/>
            <person name="Dessaux Y."/>
            <person name="Elmerich C."/>
            <person name="Condemine G."/>
            <person name="Krishnen G."/>
            <person name="Kennedy I."/>
            <person name="Paterson A.H."/>
            <person name="Gonzalez V."/>
            <person name="Mavingui P."/>
            <person name="Zhulin I.B."/>
        </authorList>
    </citation>
    <scope>NUCLEOTIDE SEQUENCE [LARGE SCALE GENOMIC DNA]</scope>
    <source>
        <strain evidence="4 5">Sp245</strain>
    </source>
</reference>
<protein>
    <recommendedName>
        <fullName evidence="6">AMP-dependent synthetase/ligase domain-containing protein</fullName>
    </recommendedName>
</protein>
<dbReference type="InterPro" id="IPR042099">
    <property type="entry name" value="ANL_N_sf"/>
</dbReference>
<proteinExistence type="predicted"/>
<dbReference type="GO" id="GO:0005737">
    <property type="term" value="C:cytoplasm"/>
    <property type="evidence" value="ECO:0007669"/>
    <property type="project" value="TreeGrafter"/>
</dbReference>
<geneLocation type="plasmid" evidence="4 5">
    <name>AZOBR_p2</name>
</geneLocation>
<evidence type="ECO:0000313" key="5">
    <source>
        <dbReference type="Proteomes" id="UP000007319"/>
    </source>
</evidence>